<dbReference type="InterPro" id="IPR009057">
    <property type="entry name" value="Homeodomain-like_sf"/>
</dbReference>
<dbReference type="GO" id="GO:0003700">
    <property type="term" value="F:DNA-binding transcription factor activity"/>
    <property type="evidence" value="ECO:0007669"/>
    <property type="project" value="InterPro"/>
</dbReference>
<dbReference type="Gene3D" id="1.10.10.60">
    <property type="entry name" value="Homeodomain-like"/>
    <property type="match status" value="2"/>
</dbReference>
<name>A0A2T7BGG6_9BACT</name>
<proteinExistence type="predicted"/>
<evidence type="ECO:0000256" key="3">
    <source>
        <dbReference type="ARBA" id="ARBA00023163"/>
    </source>
</evidence>
<dbReference type="AlphaFoldDB" id="A0A2T7BGG6"/>
<dbReference type="InterPro" id="IPR018062">
    <property type="entry name" value="HTH_AraC-typ_CS"/>
</dbReference>
<keyword evidence="3" id="KW-0804">Transcription</keyword>
<dbReference type="GO" id="GO:0043565">
    <property type="term" value="F:sequence-specific DNA binding"/>
    <property type="evidence" value="ECO:0007669"/>
    <property type="project" value="InterPro"/>
</dbReference>
<dbReference type="InterPro" id="IPR011051">
    <property type="entry name" value="RmlC_Cupin_sf"/>
</dbReference>
<dbReference type="PROSITE" id="PS01124">
    <property type="entry name" value="HTH_ARAC_FAMILY_2"/>
    <property type="match status" value="1"/>
</dbReference>
<keyword evidence="2" id="KW-0238">DNA-binding</keyword>
<comment type="caution">
    <text evidence="5">The sequence shown here is derived from an EMBL/GenBank/DDBJ whole genome shotgun (WGS) entry which is preliminary data.</text>
</comment>
<dbReference type="Pfam" id="PF12833">
    <property type="entry name" value="HTH_18"/>
    <property type="match status" value="1"/>
</dbReference>
<accession>A0A2T7BGG6</accession>
<organism evidence="5 6">
    <name type="scientific">Chitinophaga parva</name>
    <dbReference type="NCBI Taxonomy" id="2169414"/>
    <lineage>
        <taxon>Bacteria</taxon>
        <taxon>Pseudomonadati</taxon>
        <taxon>Bacteroidota</taxon>
        <taxon>Chitinophagia</taxon>
        <taxon>Chitinophagales</taxon>
        <taxon>Chitinophagaceae</taxon>
        <taxon>Chitinophaga</taxon>
    </lineage>
</organism>
<dbReference type="RefSeq" id="WP_108687213.1">
    <property type="nucleotide sequence ID" value="NZ_QCYK01000002.1"/>
</dbReference>
<sequence length="299" mass="34418">MRVLQFTIPVAHEKNIIVQRDVLPHFYPHLHRHNEIQLTWVQQGEGTLVADNNMHTFRGNEIFWISDNQPHVFKSDPSYFLPRSKKKIHAMMLFFNPVGPLAPLFELQDTKGIKAFMHQHKGGFKLPQSQVADISQKMLRIRDTSGAVKMICFLELLQSLYNIKDLVSLGAGVQSNIPNEHEGVRIGSIYNYIMQHYEEPLTLEDVAKRAHMTPQAFCRYFKKHTRHTFISFLNEVRINEACKQLTAGSYESIANIAYSCGFNSVTNFNRVFKTVTGKAPGEYVDHYFHHVETSFAPEP</sequence>
<keyword evidence="6" id="KW-1185">Reference proteome</keyword>
<reference evidence="5 6" key="1">
    <citation type="submission" date="2018-04" db="EMBL/GenBank/DDBJ databases">
        <title>Chitinophaga fuyangensis sp. nov., isolated from soil in a chemical factory.</title>
        <authorList>
            <person name="Chen K."/>
        </authorList>
    </citation>
    <scope>NUCLEOTIDE SEQUENCE [LARGE SCALE GENOMIC DNA]</scope>
    <source>
        <strain evidence="5 6">LY-1</strain>
    </source>
</reference>
<dbReference type="PROSITE" id="PS00041">
    <property type="entry name" value="HTH_ARAC_FAMILY_1"/>
    <property type="match status" value="1"/>
</dbReference>
<evidence type="ECO:0000259" key="4">
    <source>
        <dbReference type="PROSITE" id="PS01124"/>
    </source>
</evidence>
<dbReference type="InterPro" id="IPR018060">
    <property type="entry name" value="HTH_AraC"/>
</dbReference>
<dbReference type="OrthoDB" id="745435at2"/>
<dbReference type="InterPro" id="IPR014710">
    <property type="entry name" value="RmlC-like_jellyroll"/>
</dbReference>
<protein>
    <submittedName>
        <fullName evidence="5">AraC family transcriptional regulator</fullName>
    </submittedName>
</protein>
<feature type="domain" description="HTH araC/xylS-type" evidence="4">
    <location>
        <begin position="187"/>
        <end position="286"/>
    </location>
</feature>
<dbReference type="SMART" id="SM00342">
    <property type="entry name" value="HTH_ARAC"/>
    <property type="match status" value="1"/>
</dbReference>
<dbReference type="Gene3D" id="2.60.120.10">
    <property type="entry name" value="Jelly Rolls"/>
    <property type="match status" value="1"/>
</dbReference>
<evidence type="ECO:0000313" key="6">
    <source>
        <dbReference type="Proteomes" id="UP000244450"/>
    </source>
</evidence>
<evidence type="ECO:0000313" key="5">
    <source>
        <dbReference type="EMBL" id="PUZ25375.1"/>
    </source>
</evidence>
<dbReference type="PANTHER" id="PTHR43280:SF27">
    <property type="entry name" value="TRANSCRIPTIONAL REGULATOR MTLR"/>
    <property type="match status" value="1"/>
</dbReference>
<gene>
    <name evidence="5" type="ORF">DCC81_13845</name>
</gene>
<dbReference type="Proteomes" id="UP000244450">
    <property type="component" value="Unassembled WGS sequence"/>
</dbReference>
<keyword evidence="1" id="KW-0805">Transcription regulation</keyword>
<dbReference type="SUPFAM" id="SSF46689">
    <property type="entry name" value="Homeodomain-like"/>
    <property type="match status" value="2"/>
</dbReference>
<dbReference type="InterPro" id="IPR003313">
    <property type="entry name" value="AraC-bd"/>
</dbReference>
<evidence type="ECO:0000256" key="2">
    <source>
        <dbReference type="ARBA" id="ARBA00023125"/>
    </source>
</evidence>
<dbReference type="Pfam" id="PF02311">
    <property type="entry name" value="AraC_binding"/>
    <property type="match status" value="1"/>
</dbReference>
<dbReference type="PANTHER" id="PTHR43280">
    <property type="entry name" value="ARAC-FAMILY TRANSCRIPTIONAL REGULATOR"/>
    <property type="match status" value="1"/>
</dbReference>
<dbReference type="SUPFAM" id="SSF51182">
    <property type="entry name" value="RmlC-like cupins"/>
    <property type="match status" value="1"/>
</dbReference>
<evidence type="ECO:0000256" key="1">
    <source>
        <dbReference type="ARBA" id="ARBA00023015"/>
    </source>
</evidence>
<dbReference type="EMBL" id="QCYK01000002">
    <property type="protein sequence ID" value="PUZ25375.1"/>
    <property type="molecule type" value="Genomic_DNA"/>
</dbReference>